<dbReference type="SMART" id="SM00220">
    <property type="entry name" value="S_TKc"/>
    <property type="match status" value="1"/>
</dbReference>
<evidence type="ECO:0000256" key="19">
    <source>
        <dbReference type="ARBA" id="ARBA00047899"/>
    </source>
</evidence>
<evidence type="ECO:0000256" key="7">
    <source>
        <dbReference type="ARBA" id="ARBA00022614"/>
    </source>
</evidence>
<dbReference type="OrthoDB" id="676979at2759"/>
<keyword evidence="5" id="KW-0723">Serine/threonine-protein kinase</keyword>
<keyword evidence="11" id="KW-0677">Repeat</keyword>
<comment type="similarity">
    <text evidence="2">Belongs to the protein kinase superfamily. Ser/Thr protein kinase family.</text>
</comment>
<dbReference type="InterPro" id="IPR011009">
    <property type="entry name" value="Kinase-like_dom_sf"/>
</dbReference>
<feature type="non-terminal residue" evidence="25">
    <location>
        <position position="945"/>
    </location>
</feature>
<keyword evidence="18" id="KW-0325">Glycoprotein</keyword>
<dbReference type="FunFam" id="3.30.200.20:FF:000432">
    <property type="entry name" value="LRR receptor-like serine/threonine-protein kinase EFR"/>
    <property type="match status" value="1"/>
</dbReference>
<evidence type="ECO:0000256" key="11">
    <source>
        <dbReference type="ARBA" id="ARBA00022737"/>
    </source>
</evidence>
<keyword evidence="9 22" id="KW-0812">Transmembrane</keyword>
<dbReference type="InterPro" id="IPR003591">
    <property type="entry name" value="Leu-rich_rpt_typical-subtyp"/>
</dbReference>
<dbReference type="SMART" id="SM00369">
    <property type="entry name" value="LRR_TYP"/>
    <property type="match status" value="5"/>
</dbReference>
<keyword evidence="15 22" id="KW-1133">Transmembrane helix</keyword>
<evidence type="ECO:0000313" key="25">
    <source>
        <dbReference type="EMBL" id="KAJ4844100.1"/>
    </source>
</evidence>
<dbReference type="InterPro" id="IPR001611">
    <property type="entry name" value="Leu-rich_rpt"/>
</dbReference>
<dbReference type="EMBL" id="JAKUCV010002055">
    <property type="protein sequence ID" value="KAJ4844100.1"/>
    <property type="molecule type" value="Genomic_DNA"/>
</dbReference>
<dbReference type="GO" id="GO:0004674">
    <property type="term" value="F:protein serine/threonine kinase activity"/>
    <property type="evidence" value="ECO:0007669"/>
    <property type="project" value="UniProtKB-KW"/>
</dbReference>
<proteinExistence type="inferred from homology"/>
<evidence type="ECO:0000313" key="26">
    <source>
        <dbReference type="Proteomes" id="UP001141552"/>
    </source>
</evidence>
<comment type="subcellular location">
    <subcellularLocation>
        <location evidence="1">Cell membrane</location>
        <topology evidence="1">Single-pass membrane protein</topology>
    </subcellularLocation>
</comment>
<dbReference type="SUPFAM" id="SSF56112">
    <property type="entry name" value="Protein kinase-like (PK-like)"/>
    <property type="match status" value="1"/>
</dbReference>
<dbReference type="EC" id="2.7.11.1" evidence="3"/>
<evidence type="ECO:0000256" key="14">
    <source>
        <dbReference type="ARBA" id="ARBA00022840"/>
    </source>
</evidence>
<evidence type="ECO:0000256" key="2">
    <source>
        <dbReference type="ARBA" id="ARBA00008684"/>
    </source>
</evidence>
<dbReference type="PROSITE" id="PS50011">
    <property type="entry name" value="PROTEIN_KINASE_DOM"/>
    <property type="match status" value="1"/>
</dbReference>
<evidence type="ECO:0000256" key="10">
    <source>
        <dbReference type="ARBA" id="ARBA00022729"/>
    </source>
</evidence>
<dbReference type="PROSITE" id="PS51450">
    <property type="entry name" value="LRR"/>
    <property type="match status" value="1"/>
</dbReference>
<dbReference type="InterPro" id="IPR008271">
    <property type="entry name" value="Ser/Thr_kinase_AS"/>
</dbReference>
<dbReference type="FunFam" id="1.10.510.10:FF:000358">
    <property type="entry name" value="Putative leucine-rich repeat receptor-like serine/threonine-protein kinase"/>
    <property type="match status" value="1"/>
</dbReference>
<dbReference type="Pfam" id="PF00560">
    <property type="entry name" value="LRR_1"/>
    <property type="match status" value="4"/>
</dbReference>
<dbReference type="Gene3D" id="3.80.10.10">
    <property type="entry name" value="Ribonuclease Inhibitor"/>
    <property type="match status" value="2"/>
</dbReference>
<sequence>MGLINTVLVSFSILLLLVSLPFIFSSASYATITTGNETERLSLLKIKTQITSDPFGVLGSWNETVHFCQRYGVACGRRHQRVTKLQLNSSKLEGFLSPHIGNLSFLKELWLGDNSFKGDIPPQVSHLRRLQLVDKIPEELGSIPNLQHLHIDRNRLTGSIPPSLGNLSSLTLLFTSLNNLGGSIPESLTQLKNLKILALEYNNLSGIIPPLLYNGNRLHGTLPRELGISLPNLNVFNIDNNYFTGNLPVSISNASNLVELSISYNQLAGNVPNLENLHRLEWFSGFPNRLGGSEDDLSFVSSLSNATHLRVLAFERNNFEGMLPESIANLSTTTELLSLGSNQISGTIPAGIHNLENLQVLYLFNNKLTGAVPSEIGMLKKLEDFEIDGNAFSGNIPGSIGNLTSLTHLSLAGKNFQGHIPSSIGKCQNLLSLDLSDNSLTGTISAEIFGITSLSIWLDLSHNGLRGSLPKEVGNLRNLGQLYLSYNMLSGKIPSDIGHCESMETLRLDANFLQGNIPPILEYLNLSHNAFVGEVPTKGVFSNSSAAFLMGNDMLCGGIPEFHLPKCIVKQSHMKKRSNLVVVIVATVSVLLGASSVLYCLYLASGKKKREEPVENPLGNLQLSYQSLLRATDGFSTTNLIGMGSFGSLYRGIIGEAESTTIAVKVLNLVHPSASKSFPAECDALRKVRHRNLVKILTVCSGIDYQGKDFKAIVYEFMANGMLDQWLHHPPPHAEDETPKTLSFFQRLNIAIDVACALDCLHHQCEIPLVHCDIKPSNILLNDDMTAHVGDFGSARFVFETNPASQTSSTGIKGTVGYAPPEYGMGSGVSTYGDAYSYGILLLELFTGKRPTHDMFKDGLNLHEFGKVALSEEERLPYILDPMLFQETFGGNMNRNKRVKDCLIGIFEIGVCCSIEFTEGRMNMRDATTELMSIRSKLERPAIRR</sequence>
<evidence type="ECO:0000256" key="8">
    <source>
        <dbReference type="ARBA" id="ARBA00022679"/>
    </source>
</evidence>
<dbReference type="InterPro" id="IPR017441">
    <property type="entry name" value="Protein_kinase_ATP_BS"/>
</dbReference>
<dbReference type="Gene3D" id="1.10.510.10">
    <property type="entry name" value="Transferase(Phosphotransferase) domain 1"/>
    <property type="match status" value="1"/>
</dbReference>
<accession>A0A9Q0G808</accession>
<dbReference type="FunFam" id="3.80.10.10:FF:000041">
    <property type="entry name" value="LRR receptor-like serine/threonine-protein kinase ERECTA"/>
    <property type="match status" value="1"/>
</dbReference>
<evidence type="ECO:0000256" key="3">
    <source>
        <dbReference type="ARBA" id="ARBA00012513"/>
    </source>
</evidence>
<keyword evidence="12 21" id="KW-0547">Nucleotide-binding</keyword>
<evidence type="ECO:0000256" key="18">
    <source>
        <dbReference type="ARBA" id="ARBA00023180"/>
    </source>
</evidence>
<dbReference type="Pfam" id="PF23598">
    <property type="entry name" value="LRR_14"/>
    <property type="match status" value="1"/>
</dbReference>
<feature type="domain" description="Protein kinase" evidence="24">
    <location>
        <begin position="635"/>
        <end position="945"/>
    </location>
</feature>
<dbReference type="InterPro" id="IPR032675">
    <property type="entry name" value="LRR_dom_sf"/>
</dbReference>
<dbReference type="Gene3D" id="3.30.200.20">
    <property type="entry name" value="Phosphorylase Kinase, domain 1"/>
    <property type="match status" value="1"/>
</dbReference>
<reference evidence="25" key="1">
    <citation type="submission" date="2022-02" db="EMBL/GenBank/DDBJ databases">
        <authorList>
            <person name="Henning P.M."/>
            <person name="McCubbin A.G."/>
            <person name="Shore J.S."/>
        </authorList>
    </citation>
    <scope>NUCLEOTIDE SEQUENCE</scope>
    <source>
        <strain evidence="25">F60SS</strain>
        <tissue evidence="25">Leaves</tissue>
    </source>
</reference>
<keyword evidence="10 23" id="KW-0732">Signal</keyword>
<feature type="chain" id="PRO_5040315634" description="non-specific serine/threonine protein kinase" evidence="23">
    <location>
        <begin position="31"/>
        <end position="945"/>
    </location>
</feature>
<evidence type="ECO:0000256" key="21">
    <source>
        <dbReference type="PROSITE-ProRule" id="PRU10141"/>
    </source>
</evidence>
<dbReference type="PROSITE" id="PS00108">
    <property type="entry name" value="PROTEIN_KINASE_ST"/>
    <property type="match status" value="1"/>
</dbReference>
<dbReference type="GO" id="GO:0005886">
    <property type="term" value="C:plasma membrane"/>
    <property type="evidence" value="ECO:0007669"/>
    <property type="project" value="UniProtKB-SubCell"/>
</dbReference>
<dbReference type="AlphaFoldDB" id="A0A9Q0G808"/>
<evidence type="ECO:0000256" key="9">
    <source>
        <dbReference type="ARBA" id="ARBA00022692"/>
    </source>
</evidence>
<dbReference type="InterPro" id="IPR000719">
    <property type="entry name" value="Prot_kinase_dom"/>
</dbReference>
<organism evidence="25 26">
    <name type="scientific">Turnera subulata</name>
    <dbReference type="NCBI Taxonomy" id="218843"/>
    <lineage>
        <taxon>Eukaryota</taxon>
        <taxon>Viridiplantae</taxon>
        <taxon>Streptophyta</taxon>
        <taxon>Embryophyta</taxon>
        <taxon>Tracheophyta</taxon>
        <taxon>Spermatophyta</taxon>
        <taxon>Magnoliopsida</taxon>
        <taxon>eudicotyledons</taxon>
        <taxon>Gunneridae</taxon>
        <taxon>Pentapetalae</taxon>
        <taxon>rosids</taxon>
        <taxon>fabids</taxon>
        <taxon>Malpighiales</taxon>
        <taxon>Passifloraceae</taxon>
        <taxon>Turnera</taxon>
    </lineage>
</organism>
<evidence type="ECO:0000256" key="23">
    <source>
        <dbReference type="SAM" id="SignalP"/>
    </source>
</evidence>
<evidence type="ECO:0000256" key="17">
    <source>
        <dbReference type="ARBA" id="ARBA00023170"/>
    </source>
</evidence>
<dbReference type="Pfam" id="PF08263">
    <property type="entry name" value="LRRNT_2"/>
    <property type="match status" value="1"/>
</dbReference>
<dbReference type="Proteomes" id="UP001141552">
    <property type="component" value="Unassembled WGS sequence"/>
</dbReference>
<comment type="catalytic activity">
    <reaction evidence="20">
        <text>L-seryl-[protein] + ATP = O-phospho-L-seryl-[protein] + ADP + H(+)</text>
        <dbReference type="Rhea" id="RHEA:17989"/>
        <dbReference type="Rhea" id="RHEA-COMP:9863"/>
        <dbReference type="Rhea" id="RHEA-COMP:11604"/>
        <dbReference type="ChEBI" id="CHEBI:15378"/>
        <dbReference type="ChEBI" id="CHEBI:29999"/>
        <dbReference type="ChEBI" id="CHEBI:30616"/>
        <dbReference type="ChEBI" id="CHEBI:83421"/>
        <dbReference type="ChEBI" id="CHEBI:456216"/>
        <dbReference type="EC" id="2.7.11.1"/>
    </reaction>
</comment>
<evidence type="ECO:0000256" key="20">
    <source>
        <dbReference type="ARBA" id="ARBA00048679"/>
    </source>
</evidence>
<dbReference type="PROSITE" id="PS00107">
    <property type="entry name" value="PROTEIN_KINASE_ATP"/>
    <property type="match status" value="1"/>
</dbReference>
<protein>
    <recommendedName>
        <fullName evidence="3">non-specific serine/threonine protein kinase</fullName>
        <ecNumber evidence="3">2.7.11.1</ecNumber>
    </recommendedName>
</protein>
<evidence type="ECO:0000256" key="22">
    <source>
        <dbReference type="SAM" id="Phobius"/>
    </source>
</evidence>
<name>A0A9Q0G808_9ROSI</name>
<gene>
    <name evidence="25" type="ORF">Tsubulata_106490</name>
</gene>
<feature type="binding site" evidence="21">
    <location>
        <position position="665"/>
    </location>
    <ligand>
        <name>ATP</name>
        <dbReference type="ChEBI" id="CHEBI:30616"/>
    </ligand>
</feature>
<dbReference type="InterPro" id="IPR051809">
    <property type="entry name" value="Plant_receptor-like_S/T_kinase"/>
</dbReference>
<keyword evidence="17" id="KW-0675">Receptor</keyword>
<evidence type="ECO:0000259" key="24">
    <source>
        <dbReference type="PROSITE" id="PS50011"/>
    </source>
</evidence>
<dbReference type="PANTHER" id="PTHR27008">
    <property type="entry name" value="OS04G0122200 PROTEIN"/>
    <property type="match status" value="1"/>
</dbReference>
<keyword evidence="13" id="KW-0418">Kinase</keyword>
<evidence type="ECO:0000256" key="4">
    <source>
        <dbReference type="ARBA" id="ARBA00022475"/>
    </source>
</evidence>
<feature type="transmembrane region" description="Helical" evidence="22">
    <location>
        <begin position="580"/>
        <end position="602"/>
    </location>
</feature>
<evidence type="ECO:0000256" key="16">
    <source>
        <dbReference type="ARBA" id="ARBA00023136"/>
    </source>
</evidence>
<keyword evidence="26" id="KW-1185">Reference proteome</keyword>
<reference evidence="25" key="2">
    <citation type="journal article" date="2023" name="Plants (Basel)">
        <title>Annotation of the Turnera subulata (Passifloraceae) Draft Genome Reveals the S-Locus Evolved after the Divergence of Turneroideae from Passifloroideae in a Stepwise Manner.</title>
        <authorList>
            <person name="Henning P.M."/>
            <person name="Roalson E.H."/>
            <person name="Mir W."/>
            <person name="McCubbin A.G."/>
            <person name="Shore J.S."/>
        </authorList>
    </citation>
    <scope>NUCLEOTIDE SEQUENCE</scope>
    <source>
        <strain evidence="25">F60SS</strain>
    </source>
</reference>
<keyword evidence="7" id="KW-0433">Leucine-rich repeat</keyword>
<evidence type="ECO:0000256" key="5">
    <source>
        <dbReference type="ARBA" id="ARBA00022527"/>
    </source>
</evidence>
<evidence type="ECO:0000256" key="1">
    <source>
        <dbReference type="ARBA" id="ARBA00004162"/>
    </source>
</evidence>
<evidence type="ECO:0000256" key="15">
    <source>
        <dbReference type="ARBA" id="ARBA00022989"/>
    </source>
</evidence>
<dbReference type="SUPFAM" id="SSF52058">
    <property type="entry name" value="L domain-like"/>
    <property type="match status" value="2"/>
</dbReference>
<dbReference type="PANTHER" id="PTHR27008:SF596">
    <property type="entry name" value="OS02G0215500 PROTEIN"/>
    <property type="match status" value="1"/>
</dbReference>
<dbReference type="InterPro" id="IPR001245">
    <property type="entry name" value="Ser-Thr/Tyr_kinase_cat_dom"/>
</dbReference>
<dbReference type="Pfam" id="PF07714">
    <property type="entry name" value="PK_Tyr_Ser-Thr"/>
    <property type="match status" value="1"/>
</dbReference>
<keyword evidence="8" id="KW-0808">Transferase</keyword>
<evidence type="ECO:0000256" key="12">
    <source>
        <dbReference type="ARBA" id="ARBA00022741"/>
    </source>
</evidence>
<dbReference type="InterPro" id="IPR055414">
    <property type="entry name" value="LRR_R13L4/SHOC2-like"/>
</dbReference>
<dbReference type="InterPro" id="IPR013210">
    <property type="entry name" value="LRR_N_plant-typ"/>
</dbReference>
<keyword evidence="6" id="KW-0597">Phosphoprotein</keyword>
<feature type="signal peptide" evidence="23">
    <location>
        <begin position="1"/>
        <end position="30"/>
    </location>
</feature>
<dbReference type="GO" id="GO:0005524">
    <property type="term" value="F:ATP binding"/>
    <property type="evidence" value="ECO:0007669"/>
    <property type="project" value="UniProtKB-UniRule"/>
</dbReference>
<keyword evidence="14 21" id="KW-0067">ATP-binding</keyword>
<comment type="catalytic activity">
    <reaction evidence="19">
        <text>L-threonyl-[protein] + ATP = O-phospho-L-threonyl-[protein] + ADP + H(+)</text>
        <dbReference type="Rhea" id="RHEA:46608"/>
        <dbReference type="Rhea" id="RHEA-COMP:11060"/>
        <dbReference type="Rhea" id="RHEA-COMP:11605"/>
        <dbReference type="ChEBI" id="CHEBI:15378"/>
        <dbReference type="ChEBI" id="CHEBI:30013"/>
        <dbReference type="ChEBI" id="CHEBI:30616"/>
        <dbReference type="ChEBI" id="CHEBI:61977"/>
        <dbReference type="ChEBI" id="CHEBI:456216"/>
        <dbReference type="EC" id="2.7.11.1"/>
    </reaction>
</comment>
<keyword evidence="4" id="KW-1003">Cell membrane</keyword>
<evidence type="ECO:0000256" key="13">
    <source>
        <dbReference type="ARBA" id="ARBA00022777"/>
    </source>
</evidence>
<evidence type="ECO:0000256" key="6">
    <source>
        <dbReference type="ARBA" id="ARBA00022553"/>
    </source>
</evidence>
<keyword evidence="16 22" id="KW-0472">Membrane</keyword>
<comment type="caution">
    <text evidence="25">The sequence shown here is derived from an EMBL/GenBank/DDBJ whole genome shotgun (WGS) entry which is preliminary data.</text>
</comment>
<dbReference type="FunFam" id="3.80.10.10:FF:000095">
    <property type="entry name" value="LRR receptor-like serine/threonine-protein kinase GSO1"/>
    <property type="match status" value="1"/>
</dbReference>